<name>A0A8B8DQE7_CRAVI</name>
<dbReference type="InterPro" id="IPR003609">
    <property type="entry name" value="Pan_app"/>
</dbReference>
<keyword evidence="4" id="KW-1133">Transmembrane helix</keyword>
<feature type="region of interest" description="Disordered" evidence="3">
    <location>
        <begin position="3779"/>
        <end position="3801"/>
    </location>
</feature>
<evidence type="ECO:0000259" key="6">
    <source>
        <dbReference type="PROSITE" id="PS50948"/>
    </source>
</evidence>
<dbReference type="InterPro" id="IPR011030">
    <property type="entry name" value="Lipovitellin_superhlx_dom"/>
</dbReference>
<dbReference type="Gene3D" id="2.10.25.10">
    <property type="entry name" value="Laminin"/>
    <property type="match status" value="1"/>
</dbReference>
<evidence type="ECO:0000256" key="3">
    <source>
        <dbReference type="SAM" id="MobiDB-lite"/>
    </source>
</evidence>
<evidence type="ECO:0000313" key="7">
    <source>
        <dbReference type="Proteomes" id="UP000694844"/>
    </source>
</evidence>
<dbReference type="PROSITE" id="PS01187">
    <property type="entry name" value="EGF_CA"/>
    <property type="match status" value="1"/>
</dbReference>
<dbReference type="Pfam" id="PF00024">
    <property type="entry name" value="PAN_1"/>
    <property type="match status" value="1"/>
</dbReference>
<dbReference type="GO" id="GO:0005319">
    <property type="term" value="F:lipid transporter activity"/>
    <property type="evidence" value="ECO:0007669"/>
    <property type="project" value="InterPro"/>
</dbReference>
<dbReference type="PROSITE" id="PS50268">
    <property type="entry name" value="CADHERIN_2"/>
    <property type="match status" value="1"/>
</dbReference>
<feature type="transmembrane region" description="Helical" evidence="4">
    <location>
        <begin position="4857"/>
        <end position="4876"/>
    </location>
</feature>
<dbReference type="GO" id="GO:0007156">
    <property type="term" value="P:homophilic cell adhesion via plasma membrane adhesion molecules"/>
    <property type="evidence" value="ECO:0007669"/>
    <property type="project" value="InterPro"/>
</dbReference>
<accession>A0A8B8DQE7</accession>
<keyword evidence="2" id="KW-0106">Calcium</keyword>
<evidence type="ECO:0000313" key="8">
    <source>
        <dbReference type="RefSeq" id="XP_022330045.1"/>
    </source>
</evidence>
<dbReference type="SUPFAM" id="SSF56968">
    <property type="entry name" value="Lipovitellin-phosvitin complex, beta-sheet shell regions"/>
    <property type="match status" value="1"/>
</dbReference>
<dbReference type="GO" id="GO:0005509">
    <property type="term" value="F:calcium ion binding"/>
    <property type="evidence" value="ECO:0007669"/>
    <property type="project" value="UniProtKB-UniRule"/>
</dbReference>
<feature type="domain" description="Apple" evidence="6">
    <location>
        <begin position="1901"/>
        <end position="1981"/>
    </location>
</feature>
<proteinExistence type="predicted"/>
<evidence type="ECO:0000256" key="1">
    <source>
        <dbReference type="ARBA" id="ARBA00023157"/>
    </source>
</evidence>
<dbReference type="OrthoDB" id="6153184at2759"/>
<dbReference type="GeneID" id="111128608"/>
<sequence>MALVIQMVPFCEILFILLIRGTIGYNFDIGYDYHYEYKAESQVLADFKVTTLVKFSVRPMTRINGSLTCQLHLDSFTQSAAGKTKTNPTGWNFQNGFEFQITEDGLVTEVSHHKDDDHEVINLKKVLASVFSAIGKPGFSPKQAFSNWEHDHSGYLQHHYDIRKTPNGYRVQKHHESSGHVFRKHAKTLHYTHGGVIEFIKADDNVILQNKNKPKQLEVRHSSDENFEEESTGDVKDIDSKSKTVVRLVQTSMIHKGDAKTHLENSSKVTDIIVAKKEKSVHVNLKDVDGVINKKVACIQFFEEKVNRNRSDCFADLITTVNNLQKDDYKTLATRELSKQCQQNDSSCISRRSVFVDLLFNQGENITQNLIIRHFLRNEAANETDLFRIFFHIPNLKLPSLAFVEAVETLCLGINHTNIGINAMSKKEKHACLALGTLIRILRNSSLHSEKSDLLLNSLQTWLSPHNQTQYKELVSKRRQRRSVDGFDRQLHDHTYTKMVLIHALGNTGRARDHLLTYMRPGEGDNSWRRAAILSMRHFTCVESSSALLDLCINDGHSVVRQQAREILQKHPLFDKNITEHRNLLLSRQYNYQTLMRVRRGILDVELKDGLFIALKLPGIQWTKHVGNHALGAAFGIILTNELEVEIKPLSGHAMLNVYDDVFAKVVLGWFKVEQYLFRAHACYRGHAGYDINILKDFGINGIQDLAMIFDRIVKTVVDPIAKVVKAFKTVIQLFDEGIEKIVNRIIDLVKNFPLILEGIVKNVIEAVKKVIEFGGIPWIEQIKKIIIKARYFVEDIKEDITNFYSTIADAITVTLPYVAKKLFDSVATIISSLKNFLTNPVQSVTLFGKSVLDIKLAIGMFLDVKNKVIETLSFLMGGTPFWVDYWEDFKEILGDVQDLFRLLFDKTEKTPIVNFEDELSTALTDGIQMTRERTNVFIQVIQNTFGSLTNQFKETLTDLVSPFLKAFYSVFNAVKAVKSGYTSVRNTFIKVKNIIQKIFGSKFHITFPNRRRRDDPTCGIGVWPTNQNKRYETLGVDLQVSYNSEIRCPVNGEVFNEGNRIRIMPTDDDFVEFEIIIENIIPESSIPKTGRFVTAGKDIIGKAGKSTCNHNCIHLSVRKKSQIQLPDSNYEYIDPSPFLDHLLPVPQWIWDCKDYTYINLLSIVSADASIEELDENSEEISRSKPGEVVDPGSEFPPVEPNYRPPEFEVALPSEPIAEAMWNNFKKGFQDLVSNFKDIAKQLFDFSNNRTGPNLLDLVDVNKYTLGEIKNLLGEKVGNEMKLVYDKLLELRSSVSAQNLDGLSLSRLQSLLSASFSTASGAKSNMIARILSRTENDCPAFVNKLPKGPGNVCFVHRSCNDISCAVLLSHANQRLMVTFQIKMDNCLKQLNINTPSTSSVISFVSGEEIEERISLTTIDTLISADLVVSISFVWSRPVISLRAELCVFDYISCLHGVPVLQNYELEENSCSQDSGNKIILPSMDTITVEDFIAQLSDHHLLDHEILKVLDTIREAMMNELIDDPRTLLKIMGKEFKDKVDFCADADIPFPVKDFVFVDSDNFPPVFIMVGPVPIFFEFGAAASVGLKIEVGLCILSCKAKATLIPWAGAKAWGGVYLKFFIFKAGLRLTGYILETRFPLTAEITYNKFPLDVKGSLDISLVPIRLKLEAYCILEFKLCIWKCFKITITIFRGKLWTYSMKPITANIFTNIKDEKDTSPPEFTSPGLTGPGSRRKRQTTNQCIVKQIPGRNNKDPAYELQIAADDDKSNIKMFYAIGTQQGGTNVLDYTEMGGFSLLVATNELPNAIPLYWTVKAVNSQGTDAFVYCMLKTYDTTLPDGRVDPSYKYSAHPNALSGTIKVYEDSDLMQIHSKAVGFSSGTYGSEIKSWENLTLDTSSHRPEIPNNLKYFSVQKDGRLTNTPFAIYVTHTPQDCATECIKSGIRCVSFDYAYLTESCELQHVVEGPNAKLRKSGTYTNYERLGIGYTSFERYENFPLEHGKMYYINARIVNVLGYVGYLHSYGTMVDFSPPIPGPLGSNFQEKFLADGCKASIAQRCVEVTWKENHRRIIDGKGARTVFNGHTPLVDKLYTKSNHYISVNFGGFSDEESGIFQYTWAVGRSTCTDDVVMFSDPHEFLHSSKHWTHNGYEKNLYLRDGLYYMTVQCLNNVEFGGSLVTTVCHSVPLTVDTTPPVFERVEQIYFDEHFDILGIYYQAHDNESLLNSVDFGLGITKYDVLVRQYSYHLPMNGNPHPFIAIEELDLQEGIPAWPRIRVDNGVGLSKAGSGPEPILIDSSPPVAGVVLDGSIVHHDQNYQASDMEMCAQWTGFYDSESGIDHFRFGIGTQPGNDNIMAYRNFSHNTRQTCVEVQLSHNTKYYSTVIVFNAALNSKDSNSSSNGVLVDITPPIPGFTVDGLDLAEDISFSSETATKSVSWDNFTDPESGIDRYQVSMYKNNEKVKTFASTTETNFTDHTVSMDHEDKIMFEVETFNRAGLSISQKTDGYTIDHTPPNLVFIQDNVQRKQYQIDDGLLNLQWEFHDSESGIKEYRYSVFQSIHGLKRRFWPITSNYISILQTLGSPFRNVNITKPLLLGATYTVHVTAINEAKLSTSHESNGVTVDSTPPLMEKVHIGLLHEDEEIEDGFIQHSNKKSIRVSWIGDDPESGIATYLVGIGTSEGDVSLTNGYIKMGTDITAEIEAQFLTFSESHNIYYVAVKAENAAGILSNPIFSTPIKVLNENIPGIIYDGREPYADERTTNDRFSIAMHFQGFQSEACNIVKYEWAIGSQPYFSDINDFTEYGLDHNETHGKAQIYVQMEENKTYHVTVRAKTGHNCHEEYIVSTSDGITSDFSPPEISSILPHLNEGQYFDSKAIYQSFIDSFEYKWNVSDQSPLKYVKFSVGSYPQANDIIPLSIPIDSQIPSGLFSPNPGIPYFVNVFAMDDVGFVSSQTSSPIVADISPPAIKNFECTKTISTKQSAVTCSWRITETESKLAKLGIHVGSKELMDDIVHKTTLASYQSTWTTDVKKYQKLNSISNVYVTLIAANILDQFATTTFKIDIDATLPVIENITLVTWTNPGKERGKQLCQIPWTYVDLNVSVLKDEESGIERADVCLGSFPGLDDIKEYQEMLQNYMTIDNIFVSAGKKIYATVRAYNKVGLTNVLTSDPIIVSPDPVIEVFDGPGDKDSDYQKDLNVIRGSFKYSDDCPILKSEWSIVDLTGEIIQNYTRIPGNGFFLYNDKLNLKNNVLYIIKVKITDALNRTKIGKSDGVTVRIQPPVFGTVRDGLGSKDIDYQFSYTQLSANWDSFGDTASNDPTQQMDHYEVSIGDDTTDHSSRTNVHYFTNVGLNQSYTFSGLNLTSKTVQYFITVRGYSITGAFEESYSNGIQVGYRLEIIQGTVETKETQRSNSEIHVSWTGFESDIGIEKYYVSVSSTPTWISNHTFSCHYLKNFSALFDVVYMMPVGLDSFVVLTNLSLKHGEFYYVTVVAYDEMDQCGSSISKPILVDITPPDSDQLSFTVNGWNVTGRKHFYVTDSNEIEIQVQGLNDPESGINTIEFRFFEYTGCPALTTNVTSSLVQHIVATNDPRVRMTNLKLQPHRYYYIDVIVSNNAGLVTKVKSPVMLLDTSAPHVGSAKMGNDWMHETLYQSSTTTIEALTAIARTEDAYICDTTKTIFPTSSETAWFFLSGDFSAENVVGSGNTFILNIGYNIPLTKVLKSGIFHYMGELYEGKFSTTFSSAKGNNISTSVIISTSKENPFFPTILTRPQSNNFDNVNFQFNDSESLNETNKNSSRNQEHLSTTEKPGGYVEVVVNDSGSSYNIIDDVSHGFGFHVIGDQQTGSNEWDCLFWAKDANGEVHKWVNLNKNPFDTYLEYSIKTRKRRSGTEIVWDLQFAVDGDVKADMYGLTMETKALQIYFQTWNIQEFEEPIIDPIHPYRSKATFKKMKIPSNITTDCTHGAGFYDKESGIAEIWAGVSDNSLVPGNIKNMFLYQSLCSPCLNYCNFRCDANCSVSKGKLLDFEKIPIKLENLELIPTNVSNDGLNATVVTKIKNMTEYYVNVKVVNFAGQSVMTTTNPVVIDTTPPVCEYVNCLDPVITGMDMPTDKLGSNRTIGAYWLCDDNVSGIKKIYIKVGTKKYDAGNKEDENMYAKTEVKSGSKIRIDLADNVYFEDRKTYFVNLLIYNGAGVPAMFDCNVSTLLTPPDVSNVDSRLLHSSERDIETGTDFVDSLDRFGISWNNHNNDTRFYKWQVGTFLGGADIIPPSIIGLTEEGKAEVIGGELWLNGNNTGKSLAAVAAETWGNKTERDIENTESDFRFLMEPGRCVYLSLIAVGFSDLEANVSSQRICFKRKDKDLVLRHPFVNKTTLAWISDNRFEQVSLVNGNEKVVIEITGKVLGVTVGILTDYDLSNEFGSASAFDYRAYITNPNTTSWPSTRVLRNRIVRPLKTNFFIAPTPEMDVEMIEVLIKVSPEEFDNSTTPALLLWDSFTFNYETQTYGIWRHAEEVCDKAIRSTIIGEIYKAKICSISQIFPRNKRSTVVSVTDPYQYTLVVMNVSYYNSPPEIDIDTIVTQEDTPIINFQLPYRDAEMDSVHFILKDNSSIGAVNLTRNGSLTYLPKENYFGKDSIHIQLMDDANTPAVVEKTITINITEENDMPMFGCLYNNTAFDVKKNSSLVLVFEGNTTAKYLYDFGFADVDLNETISFLSSVTNLQDVNITITRTDTPLFLPDLFGEMKLNTLQEYSAELVYSKAFHGDFYYYILGYDSKNFYTERLETHIYILWSPCVNGMCTPKYNDSPPCDDISRATSFDSYKCHCNPGYDGDWCENDINECLQQPCNILFNCYDKVNRYDCKIKPEALTCLVIAGLFVFLSVCVIVHLYLKKRSGIYRVQPLEIKSFDENNMEECWEGEIDNVALRSIAPADTHLDCLAHPSTSLGKWQTEFDMHLQHSLQTPEVSSSYLKRRDLTSFENPTTADQLRKGDNGFEHCSKLHSKEENTFHNLAYKFDSLTESTDQTFTDHLDPVFVKTNSKSQNAGQAKPRQMTVNEELFEDRPERNTTFTSISSSNKDLKADF</sequence>
<feature type="domain" description="Cadherin" evidence="5">
    <location>
        <begin position="4561"/>
        <end position="4654"/>
    </location>
</feature>
<keyword evidence="4" id="KW-0812">Transmembrane</keyword>
<dbReference type="InterPro" id="IPR002126">
    <property type="entry name" value="Cadherin-like_dom"/>
</dbReference>
<organism evidence="7 8">
    <name type="scientific">Crassostrea virginica</name>
    <name type="common">Eastern oyster</name>
    <dbReference type="NCBI Taxonomy" id="6565"/>
    <lineage>
        <taxon>Eukaryota</taxon>
        <taxon>Metazoa</taxon>
        <taxon>Spiralia</taxon>
        <taxon>Lophotrochozoa</taxon>
        <taxon>Mollusca</taxon>
        <taxon>Bivalvia</taxon>
        <taxon>Autobranchia</taxon>
        <taxon>Pteriomorphia</taxon>
        <taxon>Ostreida</taxon>
        <taxon>Ostreoidea</taxon>
        <taxon>Ostreidae</taxon>
        <taxon>Crassostrea</taxon>
    </lineage>
</organism>
<feature type="compositionally biased region" description="Polar residues" evidence="3">
    <location>
        <begin position="3779"/>
        <end position="3790"/>
    </location>
</feature>
<dbReference type="Gene3D" id="2.30.230.10">
    <property type="entry name" value="Lipovitellin, beta-sheet shell regions, chain A"/>
    <property type="match status" value="1"/>
</dbReference>
<evidence type="ECO:0000256" key="2">
    <source>
        <dbReference type="PROSITE-ProRule" id="PRU00043"/>
    </source>
</evidence>
<dbReference type="PANTHER" id="PTHR16897:SF2">
    <property type="entry name" value="OS03G0226600 PROTEIN"/>
    <property type="match status" value="1"/>
</dbReference>
<dbReference type="Proteomes" id="UP000694844">
    <property type="component" value="Chromosome 4"/>
</dbReference>
<reference evidence="8" key="1">
    <citation type="submission" date="2025-08" db="UniProtKB">
        <authorList>
            <consortium name="RefSeq"/>
        </authorList>
    </citation>
    <scope>IDENTIFICATION</scope>
    <source>
        <tissue evidence="8">Whole sample</tissue>
    </source>
</reference>
<keyword evidence="1" id="KW-1015">Disulfide bond</keyword>
<dbReference type="GO" id="GO:0016020">
    <property type="term" value="C:membrane"/>
    <property type="evidence" value="ECO:0007669"/>
    <property type="project" value="InterPro"/>
</dbReference>
<gene>
    <name evidence="8" type="primary">LOC111128608</name>
</gene>
<dbReference type="PROSITE" id="PS00022">
    <property type="entry name" value="EGF_1"/>
    <property type="match status" value="1"/>
</dbReference>
<dbReference type="InterPro" id="IPR018097">
    <property type="entry name" value="EGF_Ca-bd_CS"/>
</dbReference>
<dbReference type="InterPro" id="IPR000742">
    <property type="entry name" value="EGF"/>
</dbReference>
<dbReference type="InterPro" id="IPR015819">
    <property type="entry name" value="Lipid_transp_b-sht_shell"/>
</dbReference>
<dbReference type="Gene3D" id="1.25.10.20">
    <property type="entry name" value="Vitellinogen, superhelical"/>
    <property type="match status" value="1"/>
</dbReference>
<keyword evidence="7" id="KW-1185">Reference proteome</keyword>
<dbReference type="KEGG" id="cvn:111128608"/>
<evidence type="ECO:0000256" key="4">
    <source>
        <dbReference type="SAM" id="Phobius"/>
    </source>
</evidence>
<dbReference type="PROSITE" id="PS50948">
    <property type="entry name" value="PAN"/>
    <property type="match status" value="1"/>
</dbReference>
<dbReference type="Pfam" id="PF17963">
    <property type="entry name" value="Big_9"/>
    <property type="match status" value="1"/>
</dbReference>
<dbReference type="SMART" id="SM00473">
    <property type="entry name" value="PAN_AP"/>
    <property type="match status" value="1"/>
</dbReference>
<dbReference type="SUPFAM" id="SSF57414">
    <property type="entry name" value="Hairpin loop containing domain-like"/>
    <property type="match status" value="1"/>
</dbReference>
<dbReference type="PROSITE" id="PS01186">
    <property type="entry name" value="EGF_2"/>
    <property type="match status" value="1"/>
</dbReference>
<dbReference type="PANTHER" id="PTHR16897">
    <property type="entry name" value="OS10G0105400 PROTEIN"/>
    <property type="match status" value="1"/>
</dbReference>
<evidence type="ECO:0000259" key="5">
    <source>
        <dbReference type="PROSITE" id="PS50268"/>
    </source>
</evidence>
<protein>
    <submittedName>
        <fullName evidence="8">Uncharacterized protein LOC111128608</fullName>
    </submittedName>
</protein>
<feature type="region of interest" description="Disordered" evidence="3">
    <location>
        <begin position="1715"/>
        <end position="1737"/>
    </location>
</feature>
<feature type="region of interest" description="Disordered" evidence="3">
    <location>
        <begin position="1178"/>
        <end position="1202"/>
    </location>
</feature>
<keyword evidence="4" id="KW-0472">Membrane</keyword>
<dbReference type="InterPro" id="IPR015816">
    <property type="entry name" value="Vitellinogen_b-sht_N"/>
</dbReference>
<dbReference type="RefSeq" id="XP_022330045.1">
    <property type="nucleotide sequence ID" value="XM_022474337.1"/>
</dbReference>